<dbReference type="GO" id="GO:0016020">
    <property type="term" value="C:membrane"/>
    <property type="evidence" value="ECO:0007669"/>
    <property type="project" value="UniProtKB-SubCell"/>
</dbReference>
<dbReference type="Gene3D" id="3.90.550.10">
    <property type="entry name" value="Spore Coat Polysaccharide Biosynthesis Protein SpsA, Chain A"/>
    <property type="match status" value="1"/>
</dbReference>
<evidence type="ECO:0000256" key="4">
    <source>
        <dbReference type="ARBA" id="ARBA00022692"/>
    </source>
</evidence>
<dbReference type="GO" id="GO:0016757">
    <property type="term" value="F:glycosyltransferase activity"/>
    <property type="evidence" value="ECO:0007669"/>
    <property type="project" value="UniProtKB-KW"/>
</dbReference>
<organism evidence="10 11">
    <name type="scientific">Ignicoccus pacificus DSM 13166</name>
    <dbReference type="NCBI Taxonomy" id="940294"/>
    <lineage>
        <taxon>Archaea</taxon>
        <taxon>Thermoproteota</taxon>
        <taxon>Thermoprotei</taxon>
        <taxon>Desulfurococcales</taxon>
        <taxon>Desulfurococcaceae</taxon>
        <taxon>Ignicoccus</taxon>
    </lineage>
</organism>
<dbReference type="Pfam" id="PF00535">
    <property type="entry name" value="Glycos_transf_2"/>
    <property type="match status" value="1"/>
</dbReference>
<dbReference type="SUPFAM" id="SSF53448">
    <property type="entry name" value="Nucleotide-diphospho-sugar transferases"/>
    <property type="match status" value="1"/>
</dbReference>
<protein>
    <recommendedName>
        <fullName evidence="8 9">Glycosyltransferase 2-like domain-containing protein</fullName>
    </recommendedName>
</protein>
<evidence type="ECO:0000256" key="5">
    <source>
        <dbReference type="ARBA" id="ARBA00022989"/>
    </source>
</evidence>
<feature type="transmembrane region" description="Helical" evidence="7">
    <location>
        <begin position="244"/>
        <end position="264"/>
    </location>
</feature>
<evidence type="ECO:0000256" key="7">
    <source>
        <dbReference type="SAM" id="Phobius"/>
    </source>
</evidence>
<evidence type="ECO:0000256" key="2">
    <source>
        <dbReference type="ARBA" id="ARBA00022676"/>
    </source>
</evidence>
<evidence type="ECO:0000256" key="1">
    <source>
        <dbReference type="ARBA" id="ARBA00004141"/>
    </source>
</evidence>
<feature type="transmembrane region" description="Helical" evidence="7">
    <location>
        <begin position="352"/>
        <end position="382"/>
    </location>
</feature>
<evidence type="ECO:0000313" key="10">
    <source>
        <dbReference type="EMBL" id="UXD22014.1"/>
    </source>
</evidence>
<accession>A0A977KAD4</accession>
<comment type="subcellular location">
    <subcellularLocation>
        <location evidence="1">Membrane</location>
        <topology evidence="1">Multi-pass membrane protein</topology>
    </subcellularLocation>
</comment>
<feature type="transmembrane region" description="Helical" evidence="7">
    <location>
        <begin position="276"/>
        <end position="292"/>
    </location>
</feature>
<gene>
    <name evidence="10" type="ORF">IPA_00880</name>
</gene>
<keyword evidence="2" id="KW-0328">Glycosyltransferase</keyword>
<dbReference type="PANTHER" id="PTHR43867:SF2">
    <property type="entry name" value="CELLULOSE SYNTHASE CATALYTIC SUBUNIT A [UDP-FORMING]"/>
    <property type="match status" value="1"/>
</dbReference>
<dbReference type="EMBL" id="CP006868">
    <property type="protein sequence ID" value="UXD22014.1"/>
    <property type="molecule type" value="Genomic_DNA"/>
</dbReference>
<evidence type="ECO:0000256" key="6">
    <source>
        <dbReference type="ARBA" id="ARBA00023136"/>
    </source>
</evidence>
<keyword evidence="5 7" id="KW-1133">Transmembrane helix</keyword>
<evidence type="ECO:0000259" key="9">
    <source>
        <dbReference type="Pfam" id="PF13632"/>
    </source>
</evidence>
<dbReference type="Pfam" id="PF13632">
    <property type="entry name" value="Glyco_trans_2_3"/>
    <property type="match status" value="1"/>
</dbReference>
<evidence type="ECO:0000313" key="11">
    <source>
        <dbReference type="Proteomes" id="UP001063698"/>
    </source>
</evidence>
<dbReference type="KEGG" id="ipc:IPA_00880"/>
<evidence type="ECO:0000256" key="3">
    <source>
        <dbReference type="ARBA" id="ARBA00022679"/>
    </source>
</evidence>
<feature type="domain" description="Glycosyltransferase 2-like" evidence="9">
    <location>
        <begin position="120"/>
        <end position="278"/>
    </location>
</feature>
<keyword evidence="4 7" id="KW-0812">Transmembrane</keyword>
<proteinExistence type="predicted"/>
<dbReference type="PANTHER" id="PTHR43867">
    <property type="entry name" value="CELLULOSE SYNTHASE CATALYTIC SUBUNIT A [UDP-FORMING]"/>
    <property type="match status" value="1"/>
</dbReference>
<name>A0A977KAD4_9CREN</name>
<keyword evidence="3" id="KW-0808">Transferase</keyword>
<keyword evidence="6 7" id="KW-0472">Membrane</keyword>
<dbReference type="Proteomes" id="UP001063698">
    <property type="component" value="Chromosome"/>
</dbReference>
<dbReference type="InterPro" id="IPR050321">
    <property type="entry name" value="Glycosyltr_2/OpgH_subfam"/>
</dbReference>
<keyword evidence="11" id="KW-1185">Reference proteome</keyword>
<dbReference type="InterPro" id="IPR029044">
    <property type="entry name" value="Nucleotide-diphossugar_trans"/>
</dbReference>
<feature type="domain" description="Glycosyltransferase 2-like" evidence="8">
    <location>
        <begin position="25"/>
        <end position="111"/>
    </location>
</feature>
<dbReference type="InterPro" id="IPR001173">
    <property type="entry name" value="Glyco_trans_2-like"/>
</dbReference>
<evidence type="ECO:0000259" key="8">
    <source>
        <dbReference type="Pfam" id="PF00535"/>
    </source>
</evidence>
<sequence>MLQTSYAIGALLYTEGDEDEDSSLSVHIPAYREDVVIVKRTVENVKNVLNPKEIIVVTDPYSFKIYKNELKGVKLFTGAEKGKAHALNVALEHTEAEKVLVLDADSFPDKGFKIGKGKYLATPWKGYSAGTRWSEAIANLTTLASILLTKGRKALGLTVLAPGSGVAADAELLKEMRWDESVKTEDLELGIRMHNLGIRANLNKGYVLVEAPPGYFELKRQQRRWTYGAIQVLKRVKIKRLRDLELFFYLTQYSYTWLPLLALLTSPLGLSPLSLLLYYGSVTLQGVLTALVQRKYKVRMSLADASRSSAAGLAMSLSLLEASIRGLMGLPLKWKVTPKGGKREGGKLREEYLLLFTPIFSIINPISLPLSLQYLASSLYLIKEIRRD</sequence>
<reference evidence="10" key="1">
    <citation type="submission" date="2013-11" db="EMBL/GenBank/DDBJ databases">
        <title>Comparative genomics of Ignicoccus.</title>
        <authorList>
            <person name="Podar M."/>
        </authorList>
    </citation>
    <scope>NUCLEOTIDE SEQUENCE</scope>
    <source>
        <strain evidence="10">DSM 13166</strain>
    </source>
</reference>
<dbReference type="AlphaFoldDB" id="A0A977KAD4"/>